<sequence>MENKDKDWIKIVRSFVKLIPEEKYRSPIEERLDFEDKLLEEQRNDWFKLGKFLILDNELKKQLTPEDNQLLDSVEKILNDLLKRLKEIKGE</sequence>
<reference evidence="2" key="1">
    <citation type="submission" date="2019-02" db="EMBL/GenBank/DDBJ databases">
        <title>Draft genome sequence of Planktothrix agardhii NIES-905.</title>
        <authorList>
            <person name="Yamaguchi H."/>
            <person name="Suzuki S."/>
            <person name="Kawachi M."/>
        </authorList>
    </citation>
    <scope>NUCLEOTIDE SEQUENCE [LARGE SCALE GENOMIC DNA]</scope>
    <source>
        <strain evidence="2">CCAP 1459/11A</strain>
    </source>
</reference>
<name>A0A4P5ZVX7_PLAAG</name>
<dbReference type="EMBL" id="BJCD01000041">
    <property type="protein sequence ID" value="GDZ94215.1"/>
    <property type="molecule type" value="Genomic_DNA"/>
</dbReference>
<evidence type="ECO:0000313" key="1">
    <source>
        <dbReference type="EMBL" id="GDZ94215.1"/>
    </source>
</evidence>
<accession>A0A4P5ZVX7</accession>
<dbReference type="Proteomes" id="UP000299794">
    <property type="component" value="Unassembled WGS sequence"/>
</dbReference>
<organism evidence="1 2">
    <name type="scientific">Planktothrix agardhii CCAP 1459/11A</name>
    <dbReference type="NCBI Taxonomy" id="282420"/>
    <lineage>
        <taxon>Bacteria</taxon>
        <taxon>Bacillati</taxon>
        <taxon>Cyanobacteriota</taxon>
        <taxon>Cyanophyceae</taxon>
        <taxon>Oscillatoriophycideae</taxon>
        <taxon>Oscillatoriales</taxon>
        <taxon>Microcoleaceae</taxon>
        <taxon>Planktothrix</taxon>
    </lineage>
</organism>
<evidence type="ECO:0000313" key="2">
    <source>
        <dbReference type="Proteomes" id="UP000299794"/>
    </source>
</evidence>
<proteinExistence type="predicted"/>
<gene>
    <name evidence="1" type="ORF">PA905_21680</name>
</gene>
<protein>
    <submittedName>
        <fullName evidence="1">Uncharacterized protein</fullName>
    </submittedName>
</protein>
<comment type="caution">
    <text evidence="1">The sequence shown here is derived from an EMBL/GenBank/DDBJ whole genome shotgun (WGS) entry which is preliminary data.</text>
</comment>
<dbReference type="AlphaFoldDB" id="A0A4P5ZVX7"/>
<dbReference type="RefSeq" id="WP_026788877.1">
    <property type="nucleotide sequence ID" value="NZ_BJCD01000041.1"/>
</dbReference>